<sequence length="356" mass="39503">MTEDDAADGPEWWYLDRSGQEFGPFRQAKMRTWFSQGFFPIGDELLLRMKDWSRHVPLYELYPEGAEKFAGEPRGARGPPGAPRLAAAAALRRRARRKATSTPMAPPSGPPRPRRPTAAPTPAAGPGRRRPPTAIPRTARRCRMVRHPQGTATCRPPRTSATRRRTGRTATPRQVTARRRMACPRRTAIRRRMTLGTAGPRWTTGGAETAAEAGRGRPAGAGRRRPGGGEDPDRRKGNGEKGGGRFRAHHTTGVPKMTDLSSKFGGAAEGPPTTAMLRTNIPNKYSQEQLLEEIKSQGFDNKFDFFYLPIDIKNSANVGYAFINFVEPQSFDDFCVKFKDPGRGRGGERGRDRWPR</sequence>
<dbReference type="SUPFAM" id="SSF54928">
    <property type="entry name" value="RNA-binding domain, RBD"/>
    <property type="match status" value="1"/>
</dbReference>
<evidence type="ECO:0000256" key="1">
    <source>
        <dbReference type="SAM" id="MobiDB-lite"/>
    </source>
</evidence>
<dbReference type="Pfam" id="PF02213">
    <property type="entry name" value="GYF"/>
    <property type="match status" value="1"/>
</dbReference>
<feature type="compositionally biased region" description="Low complexity" evidence="1">
    <location>
        <begin position="151"/>
        <end position="160"/>
    </location>
</feature>
<organism evidence="3 4">
    <name type="scientific">Prorocentrum cordatum</name>
    <dbReference type="NCBI Taxonomy" id="2364126"/>
    <lineage>
        <taxon>Eukaryota</taxon>
        <taxon>Sar</taxon>
        <taxon>Alveolata</taxon>
        <taxon>Dinophyceae</taxon>
        <taxon>Prorocentrales</taxon>
        <taxon>Prorocentraceae</taxon>
        <taxon>Prorocentrum</taxon>
    </lineage>
</organism>
<name>A0ABN9SMA4_9DINO</name>
<comment type="caution">
    <text evidence="3">The sequence shown here is derived from an EMBL/GenBank/DDBJ whole genome shotgun (WGS) entry which is preliminary data.</text>
</comment>
<feature type="region of interest" description="Disordered" evidence="1">
    <location>
        <begin position="195"/>
        <end position="278"/>
    </location>
</feature>
<dbReference type="Proteomes" id="UP001189429">
    <property type="component" value="Unassembled WGS sequence"/>
</dbReference>
<dbReference type="Pfam" id="PF04059">
    <property type="entry name" value="RRM_2"/>
    <property type="match status" value="1"/>
</dbReference>
<feature type="domain" description="GYF" evidence="2">
    <location>
        <begin position="9"/>
        <end position="62"/>
    </location>
</feature>
<feature type="compositionally biased region" description="Basic and acidic residues" evidence="1">
    <location>
        <begin position="227"/>
        <end position="243"/>
    </location>
</feature>
<keyword evidence="4" id="KW-1185">Reference proteome</keyword>
<reference evidence="3" key="1">
    <citation type="submission" date="2023-10" db="EMBL/GenBank/DDBJ databases">
        <authorList>
            <person name="Chen Y."/>
            <person name="Shah S."/>
            <person name="Dougan E. K."/>
            <person name="Thang M."/>
            <person name="Chan C."/>
        </authorList>
    </citation>
    <scope>NUCLEOTIDE SEQUENCE [LARGE SCALE GENOMIC DNA]</scope>
</reference>
<dbReference type="InterPro" id="IPR035979">
    <property type="entry name" value="RBD_domain_sf"/>
</dbReference>
<protein>
    <recommendedName>
        <fullName evidence="2">GYF domain-containing protein</fullName>
    </recommendedName>
</protein>
<feature type="compositionally biased region" description="Low complexity" evidence="1">
    <location>
        <begin position="76"/>
        <end position="90"/>
    </location>
</feature>
<feature type="compositionally biased region" description="Low complexity" evidence="1">
    <location>
        <begin position="116"/>
        <end position="126"/>
    </location>
</feature>
<dbReference type="PROSITE" id="PS50829">
    <property type="entry name" value="GYF"/>
    <property type="match status" value="1"/>
</dbReference>
<dbReference type="InterPro" id="IPR035445">
    <property type="entry name" value="GYF-like_dom_sf"/>
</dbReference>
<evidence type="ECO:0000313" key="3">
    <source>
        <dbReference type="EMBL" id="CAK0832949.1"/>
    </source>
</evidence>
<dbReference type="Gene3D" id="3.30.1490.40">
    <property type="match status" value="1"/>
</dbReference>
<feature type="compositionally biased region" description="Low complexity" evidence="1">
    <location>
        <begin position="203"/>
        <end position="221"/>
    </location>
</feature>
<accession>A0ABN9SMA4</accession>
<evidence type="ECO:0000313" key="4">
    <source>
        <dbReference type="Proteomes" id="UP001189429"/>
    </source>
</evidence>
<dbReference type="InterPro" id="IPR007201">
    <property type="entry name" value="Mei2-like_Rrm_C"/>
</dbReference>
<proteinExistence type="predicted"/>
<gene>
    <name evidence="3" type="ORF">PCOR1329_LOCUS30796</name>
</gene>
<dbReference type="EMBL" id="CAUYUJ010011947">
    <property type="protein sequence ID" value="CAK0832949.1"/>
    <property type="molecule type" value="Genomic_DNA"/>
</dbReference>
<dbReference type="InterPro" id="IPR003169">
    <property type="entry name" value="GYF"/>
</dbReference>
<feature type="region of interest" description="Disordered" evidence="1">
    <location>
        <begin position="70"/>
        <end position="180"/>
    </location>
</feature>
<dbReference type="SUPFAM" id="SSF55277">
    <property type="entry name" value="GYF domain"/>
    <property type="match status" value="1"/>
</dbReference>
<evidence type="ECO:0000259" key="2">
    <source>
        <dbReference type="PROSITE" id="PS50829"/>
    </source>
</evidence>